<evidence type="ECO:0000256" key="1">
    <source>
        <dbReference type="SAM" id="MobiDB-lite"/>
    </source>
</evidence>
<keyword evidence="2" id="KW-0732">Signal</keyword>
<reference evidence="3 4" key="1">
    <citation type="submission" date="2023-07" db="EMBL/GenBank/DDBJ databases">
        <title>Sorghum-associated microbial communities from plants grown in Nebraska, USA.</title>
        <authorList>
            <person name="Schachtman D."/>
        </authorList>
    </citation>
    <scope>NUCLEOTIDE SEQUENCE [LARGE SCALE GENOMIC DNA]</scope>
    <source>
        <strain evidence="3 4">DS994</strain>
    </source>
</reference>
<gene>
    <name evidence="3" type="ORF">J2T22_003456</name>
</gene>
<organism evidence="3 4">
    <name type="scientific">Pseudarthrobacter defluvii</name>
    <dbReference type="NCBI Taxonomy" id="410837"/>
    <lineage>
        <taxon>Bacteria</taxon>
        <taxon>Bacillati</taxon>
        <taxon>Actinomycetota</taxon>
        <taxon>Actinomycetes</taxon>
        <taxon>Micrococcales</taxon>
        <taxon>Micrococcaceae</taxon>
        <taxon>Pseudarthrobacter</taxon>
    </lineage>
</organism>
<dbReference type="PROSITE" id="PS51257">
    <property type="entry name" value="PROKAR_LIPOPROTEIN"/>
    <property type="match status" value="1"/>
</dbReference>
<evidence type="ECO:0008006" key="5">
    <source>
        <dbReference type="Google" id="ProtNLM"/>
    </source>
</evidence>
<dbReference type="EMBL" id="JAUSSY010000013">
    <property type="protein sequence ID" value="MDQ0120257.1"/>
    <property type="molecule type" value="Genomic_DNA"/>
</dbReference>
<keyword evidence="4" id="KW-1185">Reference proteome</keyword>
<sequence>MKTSVLGTFGASVLLAVAVSACGGPGPQAAESSPAPSAGSGTTAAGPTATATPTPTPTAKAYTAEELAAIVGQVRDAADRRLTVLPSADINTTLEQTKSMLASIDVKPEECKALAAASTVPSVDGAAMAVGMSNDASTGAVTALSLVAGLDQSFLSKVADPSEQLAKCSSMTMTASGMDVSVTVTPVDAGTQPGAVAYRTDSALPDGRTQSTITAQLVRQGVVLTSVASGGASEADAVRRAGALLDSAAALVK</sequence>
<feature type="region of interest" description="Disordered" evidence="1">
    <location>
        <begin position="25"/>
        <end position="58"/>
    </location>
</feature>
<dbReference type="Proteomes" id="UP001226389">
    <property type="component" value="Unassembled WGS sequence"/>
</dbReference>
<accession>A0ABT9UKT1</accession>
<dbReference type="RefSeq" id="WP_307492275.1">
    <property type="nucleotide sequence ID" value="NZ_JAUSSY010000013.1"/>
</dbReference>
<feature type="chain" id="PRO_5046745152" description="PknH-like protein" evidence="2">
    <location>
        <begin position="30"/>
        <end position="253"/>
    </location>
</feature>
<feature type="signal peptide" evidence="2">
    <location>
        <begin position="1"/>
        <end position="29"/>
    </location>
</feature>
<comment type="caution">
    <text evidence="3">The sequence shown here is derived from an EMBL/GenBank/DDBJ whole genome shotgun (WGS) entry which is preliminary data.</text>
</comment>
<proteinExistence type="predicted"/>
<evidence type="ECO:0000313" key="3">
    <source>
        <dbReference type="EMBL" id="MDQ0120257.1"/>
    </source>
</evidence>
<protein>
    <recommendedName>
        <fullName evidence="5">PknH-like protein</fullName>
    </recommendedName>
</protein>
<evidence type="ECO:0000313" key="4">
    <source>
        <dbReference type="Proteomes" id="UP001226389"/>
    </source>
</evidence>
<evidence type="ECO:0000256" key="2">
    <source>
        <dbReference type="SAM" id="SignalP"/>
    </source>
</evidence>
<name>A0ABT9UKT1_9MICC</name>